<proteinExistence type="predicted"/>
<dbReference type="EMBL" id="GBRD01011625">
    <property type="protein sequence ID" value="JAG54199.1"/>
    <property type="molecule type" value="Transcribed_RNA"/>
</dbReference>
<protein>
    <submittedName>
        <fullName evidence="1">Uncharacterized protein</fullName>
    </submittedName>
</protein>
<accession>A0A0K8SM72</accession>
<name>A0A0K8SM72_LYGHE</name>
<evidence type="ECO:0000313" key="1">
    <source>
        <dbReference type="EMBL" id="JAG54199.1"/>
    </source>
</evidence>
<sequence length="139" mass="15917">MASCNNVCQVPRFCAAVLQSRTPKIVERLESHHQSRSSISSCPVQDLIQEPLGNLSFLHSNDMFGPAKTPHFDYPNHVYFPLELHNLMVSYVFSRSDRLAQHRIFFSRWYANLCKVDSSCTVSVQLSDPYIKIGLMRVL</sequence>
<organism evidence="1">
    <name type="scientific">Lygus hesperus</name>
    <name type="common">Western plant bug</name>
    <dbReference type="NCBI Taxonomy" id="30085"/>
    <lineage>
        <taxon>Eukaryota</taxon>
        <taxon>Metazoa</taxon>
        <taxon>Ecdysozoa</taxon>
        <taxon>Arthropoda</taxon>
        <taxon>Hexapoda</taxon>
        <taxon>Insecta</taxon>
        <taxon>Pterygota</taxon>
        <taxon>Neoptera</taxon>
        <taxon>Paraneoptera</taxon>
        <taxon>Hemiptera</taxon>
        <taxon>Heteroptera</taxon>
        <taxon>Panheteroptera</taxon>
        <taxon>Cimicomorpha</taxon>
        <taxon>Miridae</taxon>
        <taxon>Mirini</taxon>
        <taxon>Lygus</taxon>
    </lineage>
</organism>
<dbReference type="AlphaFoldDB" id="A0A0K8SM72"/>
<reference evidence="1" key="1">
    <citation type="submission" date="2014-09" db="EMBL/GenBank/DDBJ databases">
        <authorList>
            <person name="Magalhaes I.L.F."/>
            <person name="Oliveira U."/>
            <person name="Santos F.R."/>
            <person name="Vidigal T.H.D.A."/>
            <person name="Brescovit A.D."/>
            <person name="Santos A.J."/>
        </authorList>
    </citation>
    <scope>NUCLEOTIDE SEQUENCE</scope>
</reference>